<name>A0A4C1WQP1_EUMVA</name>
<accession>A0A4C1WQP1</accession>
<reference evidence="1 2" key="1">
    <citation type="journal article" date="2019" name="Commun. Biol.">
        <title>The bagworm genome reveals a unique fibroin gene that provides high tensile strength.</title>
        <authorList>
            <person name="Kono N."/>
            <person name="Nakamura H."/>
            <person name="Ohtoshi R."/>
            <person name="Tomita M."/>
            <person name="Numata K."/>
            <person name="Arakawa K."/>
        </authorList>
    </citation>
    <scope>NUCLEOTIDE SEQUENCE [LARGE SCALE GENOMIC DNA]</scope>
</reference>
<gene>
    <name evidence="1" type="ORF">EVAR_39894_1</name>
</gene>
<keyword evidence="2" id="KW-1185">Reference proteome</keyword>
<sequence length="106" mass="12181">MNSPRRTRVYSRKRVLGHDIHVTTETFNIAITILAFYLSPKDLQRLAYSTGSAQAQVAVVAGLWVILDHCLQKFACETMIWREVQHENGRFDRPDKFTLSQKTGVM</sequence>
<organism evidence="1 2">
    <name type="scientific">Eumeta variegata</name>
    <name type="common">Bagworm moth</name>
    <name type="synonym">Eumeta japonica</name>
    <dbReference type="NCBI Taxonomy" id="151549"/>
    <lineage>
        <taxon>Eukaryota</taxon>
        <taxon>Metazoa</taxon>
        <taxon>Ecdysozoa</taxon>
        <taxon>Arthropoda</taxon>
        <taxon>Hexapoda</taxon>
        <taxon>Insecta</taxon>
        <taxon>Pterygota</taxon>
        <taxon>Neoptera</taxon>
        <taxon>Endopterygota</taxon>
        <taxon>Lepidoptera</taxon>
        <taxon>Glossata</taxon>
        <taxon>Ditrysia</taxon>
        <taxon>Tineoidea</taxon>
        <taxon>Psychidae</taxon>
        <taxon>Oiketicinae</taxon>
        <taxon>Eumeta</taxon>
    </lineage>
</organism>
<evidence type="ECO:0000313" key="2">
    <source>
        <dbReference type="Proteomes" id="UP000299102"/>
    </source>
</evidence>
<protein>
    <submittedName>
        <fullName evidence="1">Uncharacterized protein</fullName>
    </submittedName>
</protein>
<dbReference type="AlphaFoldDB" id="A0A4C1WQP1"/>
<dbReference type="Proteomes" id="UP000299102">
    <property type="component" value="Unassembled WGS sequence"/>
</dbReference>
<evidence type="ECO:0000313" key="1">
    <source>
        <dbReference type="EMBL" id="GBP52435.1"/>
    </source>
</evidence>
<proteinExistence type="predicted"/>
<dbReference type="EMBL" id="BGZK01000603">
    <property type="protein sequence ID" value="GBP52435.1"/>
    <property type="molecule type" value="Genomic_DNA"/>
</dbReference>
<comment type="caution">
    <text evidence="1">The sequence shown here is derived from an EMBL/GenBank/DDBJ whole genome shotgun (WGS) entry which is preliminary data.</text>
</comment>